<dbReference type="InParanoid" id="I2H3E3"/>
<dbReference type="FunFam" id="3.40.1350.10:FF:000011">
    <property type="entry name" value="tRNA-splicing endonuclease subunit Sen2"/>
    <property type="match status" value="1"/>
</dbReference>
<feature type="active site" evidence="9">
    <location>
        <position position="287"/>
    </location>
</feature>
<dbReference type="GO" id="GO:0000214">
    <property type="term" value="C:tRNA-intron endonuclease complex"/>
    <property type="evidence" value="ECO:0007669"/>
    <property type="project" value="UniProtKB-UniRule"/>
</dbReference>
<dbReference type="Pfam" id="PF01974">
    <property type="entry name" value="tRNA_int_endo"/>
    <property type="match status" value="1"/>
</dbReference>
<keyword evidence="13" id="KW-1185">Reference proteome</keyword>
<feature type="coiled-coil region" evidence="10">
    <location>
        <begin position="124"/>
        <end position="179"/>
    </location>
</feature>
<comment type="similarity">
    <text evidence="1 8">Belongs to the tRNA-intron endonuclease family.</text>
</comment>
<dbReference type="EMBL" id="HE806319">
    <property type="protein sequence ID" value="CCH60895.1"/>
    <property type="molecule type" value="Genomic_DNA"/>
</dbReference>
<organism evidence="12 13">
    <name type="scientific">Henningerozyma blattae (strain ATCC 34711 / CBS 6284 / DSM 70876 / NBRC 10599 / NRRL Y-10934 / UCD 77-7)</name>
    <name type="common">Yeast</name>
    <name type="synonym">Tetrapisispora blattae</name>
    <dbReference type="NCBI Taxonomy" id="1071380"/>
    <lineage>
        <taxon>Eukaryota</taxon>
        <taxon>Fungi</taxon>
        <taxon>Dikarya</taxon>
        <taxon>Ascomycota</taxon>
        <taxon>Saccharomycotina</taxon>
        <taxon>Saccharomycetes</taxon>
        <taxon>Saccharomycetales</taxon>
        <taxon>Saccharomycetaceae</taxon>
        <taxon>Henningerozyma</taxon>
    </lineage>
</organism>
<dbReference type="SUPFAM" id="SSF53032">
    <property type="entry name" value="tRNA-intron endonuclease catalytic domain-like"/>
    <property type="match status" value="1"/>
</dbReference>
<dbReference type="GeneID" id="14495931"/>
<feature type="domain" description="tRNA intron endonuclease catalytic" evidence="11">
    <location>
        <begin position="258"/>
        <end position="336"/>
    </location>
</feature>
<keyword evidence="10" id="KW-0175">Coiled coil</keyword>
<evidence type="ECO:0000313" key="13">
    <source>
        <dbReference type="Proteomes" id="UP000002866"/>
    </source>
</evidence>
<dbReference type="CDD" id="cd22363">
    <property type="entry name" value="tRNA-intron_lyase_C"/>
    <property type="match status" value="1"/>
</dbReference>
<evidence type="ECO:0000256" key="3">
    <source>
        <dbReference type="ARBA" id="ARBA00022694"/>
    </source>
</evidence>
<dbReference type="GO" id="GO:0005741">
    <property type="term" value="C:mitochondrial outer membrane"/>
    <property type="evidence" value="ECO:0007669"/>
    <property type="project" value="EnsemblFungi"/>
</dbReference>
<dbReference type="InterPro" id="IPR036167">
    <property type="entry name" value="tRNA_intron_Endo_cat-like_sf"/>
</dbReference>
<dbReference type="RefSeq" id="XP_004180414.1">
    <property type="nucleotide sequence ID" value="XM_004180366.1"/>
</dbReference>
<dbReference type="AlphaFoldDB" id="I2H3E3"/>
<keyword evidence="3 8" id="KW-0819">tRNA processing</keyword>
<evidence type="ECO:0000313" key="12">
    <source>
        <dbReference type="EMBL" id="CCH60895.1"/>
    </source>
</evidence>
<dbReference type="InterPro" id="IPR016589">
    <property type="entry name" value="tRNA_splic_SEN2"/>
</dbReference>
<sequence>MAKGHTARLRYKYPLPIHPIDDLPDLIPQNPLSWAYWTYCYLTKVNYLKFRIPVEIIGQKYVHILVRNSYHMQYLWENGFFGTGQFSRSEPTWKNRTLERLNIGLTNTRINTLSNNTIPETLQLEEITKRRRMLRIEFKQQREKLEKQLLQLRKNNGSIEEEKELLEKEREMLRDFKAKQSLIDIEHSFNNNERLEDFELIDTNGNIIELEALELLPVEAIFLTFSLPVLNISVQELCSRLVPKPVQNIKYDDIQLLIRKYIVYHHYRSRGWCVRSGIKFGCEYLLYKRGPPFQHAEFCVLVLDAEESQDYTWYSSIARVIGGARKSLVLCYVHNELPEKNILQLWKSGNFTELFSKFNVGEIVYKRWVPGKNRD</sequence>
<dbReference type="HOGENOM" id="CLU_012847_2_0_1"/>
<evidence type="ECO:0000256" key="4">
    <source>
        <dbReference type="ARBA" id="ARBA00023239"/>
    </source>
</evidence>
<name>I2H3E3_HENB6</name>
<dbReference type="STRING" id="1071380.I2H3E3"/>
<dbReference type="GO" id="GO:0000379">
    <property type="term" value="P:tRNA-type intron splice site recognition and cleavage"/>
    <property type="evidence" value="ECO:0007669"/>
    <property type="project" value="EnsemblFungi"/>
</dbReference>
<dbReference type="eggNOG" id="KOG4685">
    <property type="taxonomic scope" value="Eukaryota"/>
</dbReference>
<comment type="subunit">
    <text evidence="6">Heterotetramer composed of SEN2, SEN15, SEN34 and SEN54. Interacts directly with SEN54.</text>
</comment>
<dbReference type="InterPro" id="IPR006676">
    <property type="entry name" value="tRNA_splic"/>
</dbReference>
<dbReference type="GO" id="GO:0003676">
    <property type="term" value="F:nucleic acid binding"/>
    <property type="evidence" value="ECO:0007669"/>
    <property type="project" value="InterPro"/>
</dbReference>
<feature type="active site" evidence="9">
    <location>
        <position position="326"/>
    </location>
</feature>
<keyword evidence="4 8" id="KW-0456">Lyase</keyword>
<evidence type="ECO:0000256" key="2">
    <source>
        <dbReference type="ARBA" id="ARBA00012573"/>
    </source>
</evidence>
<gene>
    <name evidence="12" type="primary">TBLA0D03980</name>
    <name evidence="12" type="ORF">TBLA_0D03980</name>
</gene>
<evidence type="ECO:0000256" key="9">
    <source>
        <dbReference type="PIRSR" id="PIRSR011789-1"/>
    </source>
</evidence>
<dbReference type="OMA" id="AFYPNNP"/>
<evidence type="ECO:0000256" key="7">
    <source>
        <dbReference type="ARBA" id="ARBA00071058"/>
    </source>
</evidence>
<dbReference type="GO" id="GO:0000213">
    <property type="term" value="F:tRNA-intron lyase activity"/>
    <property type="evidence" value="ECO:0007669"/>
    <property type="project" value="UniProtKB-UniRule"/>
</dbReference>
<dbReference type="KEGG" id="tbl:TBLA_0D03980"/>
<evidence type="ECO:0000256" key="8">
    <source>
        <dbReference type="PIRNR" id="PIRNR011789"/>
    </source>
</evidence>
<evidence type="ECO:0000256" key="10">
    <source>
        <dbReference type="SAM" id="Coils"/>
    </source>
</evidence>
<dbReference type="FunCoup" id="I2H3E3">
    <property type="interactions" value="83"/>
</dbReference>
<evidence type="ECO:0000256" key="1">
    <source>
        <dbReference type="ARBA" id="ARBA00008078"/>
    </source>
</evidence>
<reference evidence="12 13" key="1">
    <citation type="journal article" date="2011" name="Proc. Natl. Acad. Sci. U.S.A.">
        <title>Evolutionary erosion of yeast sex chromosomes by mating-type switching accidents.</title>
        <authorList>
            <person name="Gordon J.L."/>
            <person name="Armisen D."/>
            <person name="Proux-Wera E."/>
            <person name="Oheigeartaigh S.S."/>
            <person name="Byrne K.P."/>
            <person name="Wolfe K.H."/>
        </authorList>
    </citation>
    <scope>NUCLEOTIDE SEQUENCE [LARGE SCALE GENOMIC DNA]</scope>
    <source>
        <strain evidence="13">ATCC 34711 / CBS 6284 / DSM 70876 / NBRC 10599 / NRRL Y-10934 / UCD 77-7</strain>
    </source>
</reference>
<dbReference type="PANTHER" id="PTHR21227:SF0">
    <property type="entry name" value="TRNA-SPLICING ENDONUCLEASE SUBUNIT SEN2"/>
    <property type="match status" value="1"/>
</dbReference>
<dbReference type="InterPro" id="IPR011856">
    <property type="entry name" value="tRNA_endonuc-like_dom_sf"/>
</dbReference>
<dbReference type="Proteomes" id="UP000002866">
    <property type="component" value="Chromosome 4"/>
</dbReference>
<feature type="active site" evidence="9">
    <location>
        <position position="295"/>
    </location>
</feature>
<comment type="function">
    <text evidence="5">Constitutes one of the two catalytic subunit of the tRNA-splicing endonuclease complex, a complex responsible for identification and cleavage of the splice sites in pre-tRNA. It cleaves pre-tRNA at the 5'- and 3'-splice sites to release the intron. The products are an intron and two tRNA half-molecules bearing 2',3'-cyclic phosphate and 5'-OH termini. There are no conserved sequences at the splice sites, but the intron is invariably located at the same site in the gene, placing the splice sites an invariant distance from the constant structural features of the tRNA body. This subunit may anchor the endonuclease complex to the nuclear membrane. Probably carries the active site for 5'-splice site cleavage.</text>
</comment>
<evidence type="ECO:0000256" key="5">
    <source>
        <dbReference type="ARBA" id="ARBA00054838"/>
    </source>
</evidence>
<accession>I2H3E3</accession>
<evidence type="ECO:0000259" key="11">
    <source>
        <dbReference type="Pfam" id="PF01974"/>
    </source>
</evidence>
<protein>
    <recommendedName>
        <fullName evidence="7 8">tRNA-splicing endonuclease subunit Sen2</fullName>
        <ecNumber evidence="2 8">4.6.1.16</ecNumber>
    </recommendedName>
</protein>
<dbReference type="PANTHER" id="PTHR21227">
    <property type="entry name" value="TRNA-SPLICING ENDONUCLEASE SUBUNIT SEN2"/>
    <property type="match status" value="1"/>
</dbReference>
<dbReference type="InterPro" id="IPR006677">
    <property type="entry name" value="tRNA_intron_Endonuc_cat-like"/>
</dbReference>
<evidence type="ECO:0000256" key="6">
    <source>
        <dbReference type="ARBA" id="ARBA00062061"/>
    </source>
</evidence>
<dbReference type="OrthoDB" id="10249562at2759"/>
<dbReference type="NCBIfam" id="TIGR00324">
    <property type="entry name" value="endA"/>
    <property type="match status" value="1"/>
</dbReference>
<dbReference type="EC" id="4.6.1.16" evidence="2 8"/>
<dbReference type="PIRSF" id="PIRSF011789">
    <property type="entry name" value="tRNA_splic_SEN2"/>
    <property type="match status" value="1"/>
</dbReference>
<dbReference type="Gene3D" id="3.40.1350.10">
    <property type="match status" value="1"/>
</dbReference>
<proteinExistence type="inferred from homology"/>